<dbReference type="SUPFAM" id="SSF51197">
    <property type="entry name" value="Clavaminate synthase-like"/>
    <property type="match status" value="1"/>
</dbReference>
<dbReference type="Pfam" id="PF13646">
    <property type="entry name" value="HEAT_2"/>
    <property type="match status" value="1"/>
</dbReference>
<sequence>MGRQMPVLLTDEQMRTFVTEGFLILQTDFPAEFHQRLTEQLNHVYEQEGNPGNNLLPRIREVQKLFDHPVVTGALTSVLGPNYLMHTHRHGHFNASPKAGGWHKDSYWGYKKMRNHHPWWAMIMYFPQDTPVELGPTGVMPGTQNYESRTFVEDDVQGEAVASGGAGTFALIHYDIWHRSTPNILGKPRYMLKFEFMRTEAPAEPSWDCLDREWKKPASFSTDIAQHDEMWRDTWNWLCGEVGSLADSVEADEAKVRETASRLEDAFEPTALNAAYALAGMGDAGIQALLQGLRHDSVNVSRTSAYGLSAAGAGAVDGLTAALSDERAQTVVHAAFALGELGHFAAPAVPQLIRLLEPETDVVVRQTVAEALAMVGTPADQVVDGLIRCLKDEDVQVRFIAGLSLCRMGAAADAAVPQLEIALEDENRYVRGHAAEALHYIGTEAAKDVLIDFLLKSRWCPTTTPQSTFYP</sequence>
<dbReference type="PANTHER" id="PTHR12697">
    <property type="entry name" value="PBS LYASE HEAT-LIKE PROTEIN"/>
    <property type="match status" value="1"/>
</dbReference>
<evidence type="ECO:0000313" key="2">
    <source>
        <dbReference type="Proteomes" id="UP001057134"/>
    </source>
</evidence>
<gene>
    <name evidence="1" type="ORF">SK3146_02220</name>
</gene>
<dbReference type="Proteomes" id="UP001057134">
    <property type="component" value="Chromosome"/>
</dbReference>
<name>A0ABY4RMY4_9BACL</name>
<dbReference type="InterPro" id="IPR016024">
    <property type="entry name" value="ARM-type_fold"/>
</dbReference>
<dbReference type="PANTHER" id="PTHR12697:SF5">
    <property type="entry name" value="DEOXYHYPUSINE HYDROXYLASE"/>
    <property type="match status" value="1"/>
</dbReference>
<keyword evidence="2" id="KW-1185">Reference proteome</keyword>
<organism evidence="1 2">
    <name type="scientific">Paenibacillus konkukensis</name>
    <dbReference type="NCBI Taxonomy" id="2020716"/>
    <lineage>
        <taxon>Bacteria</taxon>
        <taxon>Bacillati</taxon>
        <taxon>Bacillota</taxon>
        <taxon>Bacilli</taxon>
        <taxon>Bacillales</taxon>
        <taxon>Paenibacillaceae</taxon>
        <taxon>Paenibacillus</taxon>
    </lineage>
</organism>
<dbReference type="EMBL" id="CP027059">
    <property type="protein sequence ID" value="UQZ83059.1"/>
    <property type="molecule type" value="Genomic_DNA"/>
</dbReference>
<dbReference type="Gene3D" id="2.60.120.620">
    <property type="entry name" value="q2cbj1_9rhob like domain"/>
    <property type="match status" value="1"/>
</dbReference>
<accession>A0ABY4RMY4</accession>
<reference evidence="1" key="2">
    <citation type="journal article" date="2021" name="J Anim Sci Technol">
        <title>Complete genome sequence of Paenibacillus konkukensis sp. nov. SK3146 as a potential probiotic strain.</title>
        <authorList>
            <person name="Jung H.I."/>
            <person name="Park S."/>
            <person name="Niu K.M."/>
            <person name="Lee S.W."/>
            <person name="Kothari D."/>
            <person name="Yi K.J."/>
            <person name="Kim S.K."/>
        </authorList>
    </citation>
    <scope>NUCLEOTIDE SEQUENCE</scope>
    <source>
        <strain evidence="1">SK3146</strain>
    </source>
</reference>
<dbReference type="RefSeq" id="WP_249865124.1">
    <property type="nucleotide sequence ID" value="NZ_CP027059.1"/>
</dbReference>
<evidence type="ECO:0000313" key="1">
    <source>
        <dbReference type="EMBL" id="UQZ83059.1"/>
    </source>
</evidence>
<dbReference type="Pfam" id="PF05721">
    <property type="entry name" value="PhyH"/>
    <property type="match status" value="1"/>
</dbReference>
<dbReference type="Pfam" id="PF03130">
    <property type="entry name" value="HEAT_PBS"/>
    <property type="match status" value="1"/>
</dbReference>
<protein>
    <submittedName>
        <fullName evidence="1">PBS lyase HEAT-like repeat protein</fullName>
    </submittedName>
</protein>
<reference evidence="1" key="1">
    <citation type="submission" date="2018-02" db="EMBL/GenBank/DDBJ databases">
        <authorList>
            <person name="Kim S.-K."/>
            <person name="Jung H.-I."/>
            <person name="Lee S.-W."/>
        </authorList>
    </citation>
    <scope>NUCLEOTIDE SEQUENCE</scope>
    <source>
        <strain evidence="1">SK3146</strain>
    </source>
</reference>
<dbReference type="InterPro" id="IPR008775">
    <property type="entry name" value="Phytyl_CoA_dOase-like"/>
</dbReference>
<dbReference type="SMART" id="SM00567">
    <property type="entry name" value="EZ_HEAT"/>
    <property type="match status" value="5"/>
</dbReference>
<dbReference type="SUPFAM" id="SSF48371">
    <property type="entry name" value="ARM repeat"/>
    <property type="match status" value="1"/>
</dbReference>
<proteinExistence type="predicted"/>
<dbReference type="InterPro" id="IPR004155">
    <property type="entry name" value="PBS_lyase_HEAT"/>
</dbReference>
<dbReference type="Gene3D" id="1.25.10.10">
    <property type="entry name" value="Leucine-rich Repeat Variant"/>
    <property type="match status" value="2"/>
</dbReference>
<dbReference type="InterPro" id="IPR011989">
    <property type="entry name" value="ARM-like"/>
</dbReference>